<sequence length="188" mass="22034">MKECFSRSHALLGLLALTLLASLFRGAGAYEEPEEAINRRRLAELRTFREQYRGTFMYNLAKYPLPIWTDIIHEYPKGITDRANHLLQYGYRQERPITEAEDVVNKLKDIDARAKALVLGPFHPKLVEVQFDTIRRKHFDTFSGLAEWIADNFEELVRMEDRRMTASRLQRYQNIRDLAALATDIPHR</sequence>
<dbReference type="EMBL" id="LT558130">
    <property type="protein sequence ID" value="SAM84351.1"/>
    <property type="molecule type" value="Genomic_DNA"/>
</dbReference>
<keyword evidence="1" id="KW-0732">Signal</keyword>
<feature type="chain" id="PRO_5009664711" evidence="1">
    <location>
        <begin position="30"/>
        <end position="188"/>
    </location>
</feature>
<evidence type="ECO:0000313" key="3">
    <source>
        <dbReference type="Proteomes" id="UP000179920"/>
    </source>
</evidence>
<evidence type="ECO:0000256" key="1">
    <source>
        <dbReference type="SAM" id="SignalP"/>
    </source>
</evidence>
<protein>
    <submittedName>
        <fullName evidence="2">Uncharacterized protein</fullName>
    </submittedName>
</protein>
<gene>
    <name evidence="2" type="ORF">UBRO_05589</name>
</gene>
<reference evidence="3" key="1">
    <citation type="submission" date="2016-04" db="EMBL/GenBank/DDBJ databases">
        <authorList>
            <person name="Guldener U."/>
            <person name="Guldener U."/>
        </authorList>
    </citation>
    <scope>NUCLEOTIDE SEQUENCE [LARGE SCALE GENOMIC DNA]</scope>
    <source>
        <strain evidence="3">UB2112</strain>
    </source>
</reference>
<feature type="signal peptide" evidence="1">
    <location>
        <begin position="1"/>
        <end position="29"/>
    </location>
</feature>
<dbReference type="Proteomes" id="UP000179920">
    <property type="component" value="Chromosome XIV"/>
</dbReference>
<organism evidence="2 3">
    <name type="scientific">Ustilago bromivora</name>
    <dbReference type="NCBI Taxonomy" id="307758"/>
    <lineage>
        <taxon>Eukaryota</taxon>
        <taxon>Fungi</taxon>
        <taxon>Dikarya</taxon>
        <taxon>Basidiomycota</taxon>
        <taxon>Ustilaginomycotina</taxon>
        <taxon>Ustilaginomycetes</taxon>
        <taxon>Ustilaginales</taxon>
        <taxon>Ustilaginaceae</taxon>
        <taxon>Ustilago</taxon>
    </lineage>
</organism>
<proteinExistence type="predicted"/>
<name>A0A1K0HBU6_9BASI</name>
<dbReference type="OrthoDB" id="10323729at2759"/>
<accession>A0A1K0HBU6</accession>
<evidence type="ECO:0000313" key="2">
    <source>
        <dbReference type="EMBL" id="SAM84351.1"/>
    </source>
</evidence>
<dbReference type="AlphaFoldDB" id="A0A1K0HBU6"/>